<dbReference type="InterPro" id="IPR023393">
    <property type="entry name" value="START-like_dom_sf"/>
</dbReference>
<dbReference type="OrthoDB" id="3695445at2"/>
<dbReference type="SUPFAM" id="SSF55961">
    <property type="entry name" value="Bet v1-like"/>
    <property type="match status" value="1"/>
</dbReference>
<feature type="domain" description="Coenzyme Q-binding protein COQ10 START" evidence="1">
    <location>
        <begin position="10"/>
        <end position="129"/>
    </location>
</feature>
<dbReference type="Pfam" id="PF03364">
    <property type="entry name" value="Polyketide_cyc"/>
    <property type="match status" value="1"/>
</dbReference>
<dbReference type="InterPro" id="IPR047137">
    <property type="entry name" value="ORF3"/>
</dbReference>
<keyword evidence="3" id="KW-1185">Reference proteome</keyword>
<organism evidence="2 3">
    <name type="scientific">Arthrobacter terricola</name>
    <dbReference type="NCBI Taxonomy" id="2547396"/>
    <lineage>
        <taxon>Bacteria</taxon>
        <taxon>Bacillati</taxon>
        <taxon>Actinomycetota</taxon>
        <taxon>Actinomycetes</taxon>
        <taxon>Micrococcales</taxon>
        <taxon>Micrococcaceae</taxon>
        <taxon>Arthrobacter</taxon>
    </lineage>
</organism>
<dbReference type="PANTHER" id="PTHR33824:SF7">
    <property type="entry name" value="POLYKETIDE CYCLASE_DEHYDRASE AND LIPID TRANSPORT SUPERFAMILY PROTEIN"/>
    <property type="match status" value="1"/>
</dbReference>
<name>A0A4R5K9Y3_9MICC</name>
<dbReference type="RefSeq" id="WP_133206035.1">
    <property type="nucleotide sequence ID" value="NZ_SMRU01000028.1"/>
</dbReference>
<dbReference type="InterPro" id="IPR005031">
    <property type="entry name" value="COQ10_START"/>
</dbReference>
<comment type="caution">
    <text evidence="2">The sequence shown here is derived from an EMBL/GenBank/DDBJ whole genome shotgun (WGS) entry which is preliminary data.</text>
</comment>
<proteinExistence type="predicted"/>
<evidence type="ECO:0000313" key="3">
    <source>
        <dbReference type="Proteomes" id="UP000295511"/>
    </source>
</evidence>
<evidence type="ECO:0000259" key="1">
    <source>
        <dbReference type="Pfam" id="PF03364"/>
    </source>
</evidence>
<reference evidence="2 3" key="1">
    <citation type="submission" date="2019-03" db="EMBL/GenBank/DDBJ databases">
        <title>Whole genome sequence of Arthrobacter sp JH1-1.</title>
        <authorList>
            <person name="Trinh H.N."/>
        </authorList>
    </citation>
    <scope>NUCLEOTIDE SEQUENCE [LARGE SCALE GENOMIC DNA]</scope>
    <source>
        <strain evidence="2 3">JH1-1</strain>
    </source>
</reference>
<evidence type="ECO:0000313" key="2">
    <source>
        <dbReference type="EMBL" id="TDF91642.1"/>
    </source>
</evidence>
<dbReference type="Gene3D" id="3.30.530.20">
    <property type="match status" value="1"/>
</dbReference>
<dbReference type="EMBL" id="SMRU01000028">
    <property type="protein sequence ID" value="TDF91642.1"/>
    <property type="molecule type" value="Genomic_DNA"/>
</dbReference>
<dbReference type="PANTHER" id="PTHR33824">
    <property type="entry name" value="POLYKETIDE CYCLASE/DEHYDRASE AND LIPID TRANSPORT SUPERFAMILY PROTEIN"/>
    <property type="match status" value="1"/>
</dbReference>
<sequence>MATVLESVDVNVPLSQTYNQWTQFEEFPRFMDGVESVRQIDDTTVHFTTDIAGIRREFDAKITAQIPDDTISWESMDGPHNSGSISFRPLSATETRVTVNMTWEPRTTLEHLGASTHLDDRQVRKDLEHFKEFIEAREVETGAWRGSITEGEVE</sequence>
<dbReference type="Proteomes" id="UP000295511">
    <property type="component" value="Unassembled WGS sequence"/>
</dbReference>
<dbReference type="CDD" id="cd07817">
    <property type="entry name" value="SRPBCC_8"/>
    <property type="match status" value="1"/>
</dbReference>
<gene>
    <name evidence="2" type="ORF">E1809_20185</name>
</gene>
<dbReference type="AlphaFoldDB" id="A0A4R5K9Y3"/>
<protein>
    <submittedName>
        <fullName evidence="2">SRPBCC family protein</fullName>
    </submittedName>
</protein>
<accession>A0A4R5K9Y3</accession>